<dbReference type="OrthoDB" id="10265749at2759"/>
<dbReference type="RefSeq" id="XP_068348776.1">
    <property type="nucleotide sequence ID" value="XM_068511924.1"/>
</dbReference>
<proteinExistence type="predicted"/>
<dbReference type="GeneID" id="94846628"/>
<dbReference type="VEuPathDB" id="TrichDB:TRFO_38234"/>
<gene>
    <name evidence="1" type="ORF">TRFO_38234</name>
</gene>
<sequence>MSEEEFCLIPVHKVKPLTDKINDSTYTEEKIKELRALCVKGREIQDLIMKSVSDDFYLNNLKTGNPLLFVILQLCNNMCVQNEETQNHMFPLITPLFKTIEWDIKTATIALSFVITCTQPGSPNRKYISMDLIEPFLKLPATDEELEFRIVVLLPTIANDAMDYALKHEEICFVLLERVHDALECQPEFFDVDTVIPHLLQLIAPDRLPVKQAKSKIVAIFATFVGCSEPARRKALELKAVDAIMNTKKIDRDDPILLEWSQLSLRYLTGDIDDITPEGKQ</sequence>
<protein>
    <submittedName>
        <fullName evidence="1">Uncharacterized protein</fullName>
    </submittedName>
</protein>
<reference evidence="1" key="1">
    <citation type="submission" date="2016-10" db="EMBL/GenBank/DDBJ databases">
        <authorList>
            <person name="Benchimol M."/>
            <person name="Almeida L.G."/>
            <person name="Vasconcelos A.T."/>
            <person name="Perreira-Neves A."/>
            <person name="Rosa I.A."/>
            <person name="Tasca T."/>
            <person name="Bogo M.R."/>
            <person name="de Souza W."/>
        </authorList>
    </citation>
    <scope>NUCLEOTIDE SEQUENCE [LARGE SCALE GENOMIC DNA]</scope>
    <source>
        <strain evidence="1">K</strain>
    </source>
</reference>
<comment type="caution">
    <text evidence="1">The sequence shown here is derived from an EMBL/GenBank/DDBJ whole genome shotgun (WGS) entry which is preliminary data.</text>
</comment>
<keyword evidence="2" id="KW-1185">Reference proteome</keyword>
<organism evidence="1 2">
    <name type="scientific">Tritrichomonas foetus</name>
    <dbReference type="NCBI Taxonomy" id="1144522"/>
    <lineage>
        <taxon>Eukaryota</taxon>
        <taxon>Metamonada</taxon>
        <taxon>Parabasalia</taxon>
        <taxon>Tritrichomonadida</taxon>
        <taxon>Tritrichomonadidae</taxon>
        <taxon>Tritrichomonas</taxon>
    </lineage>
</organism>
<evidence type="ECO:0000313" key="1">
    <source>
        <dbReference type="EMBL" id="OHS95639.1"/>
    </source>
</evidence>
<dbReference type="Proteomes" id="UP000179807">
    <property type="component" value="Unassembled WGS sequence"/>
</dbReference>
<dbReference type="EMBL" id="MLAK01001231">
    <property type="protein sequence ID" value="OHS95639.1"/>
    <property type="molecule type" value="Genomic_DNA"/>
</dbReference>
<name>A0A1J4JBM2_9EUKA</name>
<dbReference type="AlphaFoldDB" id="A0A1J4JBM2"/>
<evidence type="ECO:0000313" key="2">
    <source>
        <dbReference type="Proteomes" id="UP000179807"/>
    </source>
</evidence>
<accession>A0A1J4JBM2</accession>